<comment type="caution">
    <text evidence="2">The sequence shown here is derived from an EMBL/GenBank/DDBJ whole genome shotgun (WGS) entry which is preliminary data.</text>
</comment>
<evidence type="ECO:0000313" key="3">
    <source>
        <dbReference type="Proteomes" id="UP000243579"/>
    </source>
</evidence>
<organism evidence="2 3">
    <name type="scientific">Achlya hypogyna</name>
    <name type="common">Oomycete</name>
    <name type="synonym">Protoachlya hypogyna</name>
    <dbReference type="NCBI Taxonomy" id="1202772"/>
    <lineage>
        <taxon>Eukaryota</taxon>
        <taxon>Sar</taxon>
        <taxon>Stramenopiles</taxon>
        <taxon>Oomycota</taxon>
        <taxon>Saprolegniomycetes</taxon>
        <taxon>Saprolegniales</taxon>
        <taxon>Achlyaceae</taxon>
        <taxon>Achlya</taxon>
    </lineage>
</organism>
<keyword evidence="3" id="KW-1185">Reference proteome</keyword>
<keyword evidence="1" id="KW-0175">Coiled coil</keyword>
<feature type="coiled-coil region" evidence="1">
    <location>
        <begin position="77"/>
        <end position="116"/>
    </location>
</feature>
<reference evidence="2 3" key="1">
    <citation type="journal article" date="2014" name="Genome Biol. Evol.">
        <title>The secreted proteins of Achlya hypogyna and Thraustotheca clavata identify the ancestral oomycete secretome and reveal gene acquisitions by horizontal gene transfer.</title>
        <authorList>
            <person name="Misner I."/>
            <person name="Blouin N."/>
            <person name="Leonard G."/>
            <person name="Richards T.A."/>
            <person name="Lane C.E."/>
        </authorList>
    </citation>
    <scope>NUCLEOTIDE SEQUENCE [LARGE SCALE GENOMIC DNA]</scope>
    <source>
        <strain evidence="2 3">ATCC 48635</strain>
    </source>
</reference>
<dbReference type="OrthoDB" id="69007at2759"/>
<proteinExistence type="predicted"/>
<evidence type="ECO:0000313" key="2">
    <source>
        <dbReference type="EMBL" id="OQR85061.1"/>
    </source>
</evidence>
<dbReference type="Proteomes" id="UP000243579">
    <property type="component" value="Unassembled WGS sequence"/>
</dbReference>
<gene>
    <name evidence="2" type="ORF">ACHHYP_12376</name>
</gene>
<dbReference type="EMBL" id="JNBR01001826">
    <property type="protein sequence ID" value="OQR85061.1"/>
    <property type="molecule type" value="Genomic_DNA"/>
</dbReference>
<protein>
    <submittedName>
        <fullName evidence="2">Uncharacterized protein</fullName>
    </submittedName>
</protein>
<name>A0A1V9YH80_ACHHY</name>
<dbReference type="AlphaFoldDB" id="A0A1V9YH80"/>
<evidence type="ECO:0000256" key="1">
    <source>
        <dbReference type="SAM" id="Coils"/>
    </source>
</evidence>
<sequence>MSALDALEPVLAPLPRVVCMPSAATLNASIPMLHVSDEQRRRLRALRHHAFRRVQENHLNCVAILHGSLQAQPVVFMDKAEEEKELLEEERLREQIKALQAENKALEADFRAIATKNDDNLAKRNWADLMTDSIDFDANALSEAAPKRLKVLTSL</sequence>
<accession>A0A1V9YH80</accession>